<accession>A0A0D2P975</accession>
<keyword evidence="1" id="KW-0472">Membrane</keyword>
<reference evidence="3" key="1">
    <citation type="submission" date="2014-04" db="EMBL/GenBank/DDBJ databases">
        <title>Evolutionary Origins and Diversification of the Mycorrhizal Mutualists.</title>
        <authorList>
            <consortium name="DOE Joint Genome Institute"/>
            <consortium name="Mycorrhizal Genomics Consortium"/>
            <person name="Kohler A."/>
            <person name="Kuo A."/>
            <person name="Nagy L.G."/>
            <person name="Floudas D."/>
            <person name="Copeland A."/>
            <person name="Barry K.W."/>
            <person name="Cichocki N."/>
            <person name="Veneault-Fourrey C."/>
            <person name="LaButti K."/>
            <person name="Lindquist E.A."/>
            <person name="Lipzen A."/>
            <person name="Lundell T."/>
            <person name="Morin E."/>
            <person name="Murat C."/>
            <person name="Riley R."/>
            <person name="Ohm R."/>
            <person name="Sun H."/>
            <person name="Tunlid A."/>
            <person name="Henrissat B."/>
            <person name="Grigoriev I.V."/>
            <person name="Hibbett D.S."/>
            <person name="Martin F."/>
        </authorList>
    </citation>
    <scope>NUCLEOTIDE SEQUENCE [LARGE SCALE GENOMIC DNA]</scope>
    <source>
        <strain evidence="3">FD-334 SS-4</strain>
    </source>
</reference>
<evidence type="ECO:0000313" key="2">
    <source>
        <dbReference type="EMBL" id="KJA25121.1"/>
    </source>
</evidence>
<gene>
    <name evidence="2" type="ORF">HYPSUDRAFT_38077</name>
</gene>
<feature type="transmembrane region" description="Helical" evidence="1">
    <location>
        <begin position="451"/>
        <end position="475"/>
    </location>
</feature>
<evidence type="ECO:0000313" key="3">
    <source>
        <dbReference type="Proteomes" id="UP000054270"/>
    </source>
</evidence>
<evidence type="ECO:0000256" key="1">
    <source>
        <dbReference type="SAM" id="Phobius"/>
    </source>
</evidence>
<dbReference type="Gene3D" id="2.60.120.260">
    <property type="entry name" value="Galactose-binding domain-like"/>
    <property type="match status" value="2"/>
</dbReference>
<proteinExistence type="predicted"/>
<protein>
    <submittedName>
        <fullName evidence="2">Uncharacterized protein</fullName>
    </submittedName>
</protein>
<keyword evidence="3" id="KW-1185">Reference proteome</keyword>
<dbReference type="OrthoDB" id="2901006at2759"/>
<dbReference type="STRING" id="945553.A0A0D2P975"/>
<dbReference type="OMA" id="THWALIQ"/>
<dbReference type="EMBL" id="KN817533">
    <property type="protein sequence ID" value="KJA25121.1"/>
    <property type="molecule type" value="Genomic_DNA"/>
</dbReference>
<name>A0A0D2P975_HYPSF</name>
<organism evidence="2 3">
    <name type="scientific">Hypholoma sublateritium (strain FD-334 SS-4)</name>
    <dbReference type="NCBI Taxonomy" id="945553"/>
    <lineage>
        <taxon>Eukaryota</taxon>
        <taxon>Fungi</taxon>
        <taxon>Dikarya</taxon>
        <taxon>Basidiomycota</taxon>
        <taxon>Agaricomycotina</taxon>
        <taxon>Agaricomycetes</taxon>
        <taxon>Agaricomycetidae</taxon>
        <taxon>Agaricales</taxon>
        <taxon>Agaricineae</taxon>
        <taxon>Strophariaceae</taxon>
        <taxon>Hypholoma</taxon>
    </lineage>
</organism>
<keyword evidence="1" id="KW-1133">Transmembrane helix</keyword>
<sequence>MTHWALIQKPIQYLLTIVRQFCGLQSPLPDFRRQLAVVAFYAAGLGPWISNQSQAVSEYLRNTELGKSTRGLSPYELYMEFTNTQGNGLPHFIINCFVILRCQHQLNTSDQMATSAQLSVIIDDSNDNYFKYSPDSLLIDPPPAAYYYLNSAHFAATTINSADPTFVEITFEGTSISIFGNTSAPGRSDQFTVAIDGGVPYTTTYGDPSPPSTRQWYQSPVLSEDLHHITLSNVAGAILDFAVISTTLSTDAVAEAAGSLIFDDVNPIIGYTGSGWTESSETHLLLSSNPESTFVPYGNSTHQTSTVGDSFNYTFIGGGTLGLSVYGILDSTRLGSLQIDFVLDDENHFSFDSEISTLDENFIRGLIEPNFPYFETPNDLPLGQHTLVATVTGCQNQVFTVDYITLAPVGATETAHATASSSPDPLETAVPASASALASGSVSGSSSKARIGAIAGGVVGGVALLVLAGVALNFWRRKARRPANTFMYPFRYGAFWNTNLNTITVSRNIPLTTISSLPTENLNAEKV</sequence>
<dbReference type="AlphaFoldDB" id="A0A0D2P975"/>
<keyword evidence="1" id="KW-0812">Transmembrane</keyword>
<dbReference type="Proteomes" id="UP000054270">
    <property type="component" value="Unassembled WGS sequence"/>
</dbReference>